<dbReference type="EC" id="2.1.3.3" evidence="3 6"/>
<keyword evidence="4 6" id="KW-0808">Transferase</keyword>
<dbReference type="InterPro" id="IPR006132">
    <property type="entry name" value="Asp/Orn_carbamoyltranf_P-bd"/>
</dbReference>
<comment type="caution">
    <text evidence="6">Lacks conserved residue(s) required for the propagation of feature annotation.</text>
</comment>
<dbReference type="Pfam" id="PF00185">
    <property type="entry name" value="OTCace"/>
    <property type="match status" value="1"/>
</dbReference>
<feature type="domain" description="Aspartate/ornithine carbamoyltransferase carbamoyl-P binding" evidence="8">
    <location>
        <begin position="2"/>
        <end position="140"/>
    </location>
</feature>
<dbReference type="SUPFAM" id="SSF53671">
    <property type="entry name" value="Aspartate/ornithine carbamoyltransferase"/>
    <property type="match status" value="1"/>
</dbReference>
<evidence type="ECO:0000256" key="6">
    <source>
        <dbReference type="HAMAP-Rule" id="MF_01109"/>
    </source>
</evidence>
<gene>
    <name evidence="9" type="primary">argF</name>
    <name evidence="9" type="ORF">GCM10009409_34190</name>
</gene>
<dbReference type="InterPro" id="IPR024904">
    <property type="entry name" value="OTCase_ArgI"/>
</dbReference>
<dbReference type="Pfam" id="PF02729">
    <property type="entry name" value="OTCace_N"/>
    <property type="match status" value="1"/>
</dbReference>
<dbReference type="InterPro" id="IPR002292">
    <property type="entry name" value="Orn/put_carbamltrans"/>
</dbReference>
<sequence length="305" mass="33178">MQHLLSIKELTQTQLLAIIELAKKIKNNPTEYRRALDGKSVVMLFEKPSLRTRVSFDIGINKLGGHCLYLDQQNGALGQRETVADFATNISCWADAIVARTFSHTTIEQLAEHGSVPVINALSDLYHPCQALADFLTLSEQFDDVSKAKLAYVGDGNNVTHSLIYGAAILGLTMTVICPEGAFPDALIVTEAQALAQKNGGKLILSADINAIEGHDAIYTDTWISMGDDTPLADIKARFAPYQVNGELMAKAGAKYFMHCLPAHRGVEVTDEVMDGEGSLILHQAENRMHAQNAVLVSLLSESKD</sequence>
<dbReference type="PRINTS" id="PR00102">
    <property type="entry name" value="OTCASE"/>
</dbReference>
<dbReference type="NCBIfam" id="NF001986">
    <property type="entry name" value="PRK00779.1"/>
    <property type="match status" value="1"/>
</dbReference>
<evidence type="ECO:0000256" key="1">
    <source>
        <dbReference type="ARBA" id="ARBA00004975"/>
    </source>
</evidence>
<name>A0ABQ2QBP2_9GAMM</name>
<evidence type="ECO:0000256" key="5">
    <source>
        <dbReference type="ARBA" id="ARBA00048772"/>
    </source>
</evidence>
<keyword evidence="6" id="KW-0963">Cytoplasm</keyword>
<dbReference type="RefSeq" id="WP_188922624.1">
    <property type="nucleotide sequence ID" value="NZ_BMQV01000048.1"/>
</dbReference>
<dbReference type="Gene3D" id="3.40.50.1370">
    <property type="entry name" value="Aspartate/ornithine carbamoyltransferase"/>
    <property type="match status" value="2"/>
</dbReference>
<comment type="similarity">
    <text evidence="2 6">Belongs to the aspartate/ornithine carbamoyltransferase superfamily. OTCase family.</text>
</comment>
<feature type="binding site" evidence="6">
    <location>
        <begin position="127"/>
        <end position="130"/>
    </location>
    <ligand>
        <name>carbamoyl phosphate</name>
        <dbReference type="ChEBI" id="CHEBI:58228"/>
    </ligand>
</feature>
<evidence type="ECO:0000259" key="8">
    <source>
        <dbReference type="Pfam" id="PF02729"/>
    </source>
</evidence>
<feature type="binding site" evidence="6">
    <location>
        <position position="221"/>
    </location>
    <ligand>
        <name>L-ornithine</name>
        <dbReference type="ChEBI" id="CHEBI:46911"/>
    </ligand>
</feature>
<dbReference type="InterPro" id="IPR036901">
    <property type="entry name" value="Asp/Orn_carbamoylTrfase_sf"/>
</dbReference>
<evidence type="ECO:0000313" key="9">
    <source>
        <dbReference type="EMBL" id="GGP66058.1"/>
    </source>
</evidence>
<feature type="binding site" evidence="6">
    <location>
        <position position="158"/>
    </location>
    <ligand>
        <name>L-ornithine</name>
        <dbReference type="ChEBI" id="CHEBI:46911"/>
    </ligand>
</feature>
<feature type="binding site" evidence="6">
    <location>
        <begin position="260"/>
        <end position="261"/>
    </location>
    <ligand>
        <name>carbamoyl phosphate</name>
        <dbReference type="ChEBI" id="CHEBI:58228"/>
    </ligand>
</feature>
<protein>
    <recommendedName>
        <fullName evidence="3 6">Ornithine carbamoyltransferase</fullName>
        <shortName evidence="6">OTCase</shortName>
        <ecNumber evidence="3 6">2.1.3.3</ecNumber>
    </recommendedName>
</protein>
<dbReference type="HAMAP" id="MF_01109">
    <property type="entry name" value="OTCase"/>
    <property type="match status" value="1"/>
</dbReference>
<evidence type="ECO:0000256" key="4">
    <source>
        <dbReference type="ARBA" id="ARBA00022679"/>
    </source>
</evidence>
<comment type="subcellular location">
    <subcellularLocation>
        <location evidence="6">Cytoplasm</location>
    </subcellularLocation>
</comment>
<organism evidence="9 10">
    <name type="scientific">Shewanella saliphila</name>
    <dbReference type="NCBI Taxonomy" id="2282698"/>
    <lineage>
        <taxon>Bacteria</taxon>
        <taxon>Pseudomonadati</taxon>
        <taxon>Pseudomonadota</taxon>
        <taxon>Gammaproteobacteria</taxon>
        <taxon>Alteromonadales</taxon>
        <taxon>Shewanellaceae</taxon>
        <taxon>Shewanella</taxon>
    </lineage>
</organism>
<feature type="binding site" evidence="6">
    <location>
        <begin position="225"/>
        <end position="226"/>
    </location>
    <ligand>
        <name>L-ornithine</name>
        <dbReference type="ChEBI" id="CHEBI:46911"/>
    </ligand>
</feature>
<dbReference type="EMBL" id="BMQV01000048">
    <property type="protein sequence ID" value="GGP66058.1"/>
    <property type="molecule type" value="Genomic_DNA"/>
</dbReference>
<accession>A0ABQ2QBP2</accession>
<evidence type="ECO:0000256" key="2">
    <source>
        <dbReference type="ARBA" id="ARBA00007805"/>
    </source>
</evidence>
<dbReference type="NCBIfam" id="NF011380">
    <property type="entry name" value="PRK14805.1"/>
    <property type="match status" value="1"/>
</dbReference>
<evidence type="ECO:0000259" key="7">
    <source>
        <dbReference type="Pfam" id="PF00185"/>
    </source>
</evidence>
<evidence type="ECO:0000313" key="10">
    <source>
        <dbReference type="Proteomes" id="UP000654367"/>
    </source>
</evidence>
<feature type="binding site" evidence="6">
    <location>
        <position position="288"/>
    </location>
    <ligand>
        <name>carbamoyl phosphate</name>
        <dbReference type="ChEBI" id="CHEBI:58228"/>
    </ligand>
</feature>
<dbReference type="Proteomes" id="UP000654367">
    <property type="component" value="Unassembled WGS sequence"/>
</dbReference>
<feature type="domain" description="Aspartate/ornithine carbamoyltransferase Asp/Orn-binding" evidence="7">
    <location>
        <begin position="148"/>
        <end position="298"/>
    </location>
</feature>
<keyword evidence="10" id="KW-1185">Reference proteome</keyword>
<comment type="caution">
    <text evidence="9">The sequence shown here is derived from an EMBL/GenBank/DDBJ whole genome shotgun (WGS) entry which is preliminary data.</text>
</comment>
<evidence type="ECO:0000256" key="3">
    <source>
        <dbReference type="ARBA" id="ARBA00013007"/>
    </source>
</evidence>
<dbReference type="InterPro" id="IPR006131">
    <property type="entry name" value="Asp_carbamoyltransf_Asp/Orn-bd"/>
</dbReference>
<feature type="binding site" evidence="6">
    <location>
        <position position="100"/>
    </location>
    <ligand>
        <name>carbamoyl phosphate</name>
        <dbReference type="ChEBI" id="CHEBI:58228"/>
    </ligand>
</feature>
<comment type="pathway">
    <text evidence="1">Amino-acid biosynthesis; L-arginine biosynthesis; L-arginine from L-ornithine and carbamoyl phosphate: step 1/3.</text>
</comment>
<proteinExistence type="inferred from homology"/>
<reference evidence="10" key="1">
    <citation type="journal article" date="2019" name="Int. J. Syst. Evol. Microbiol.">
        <title>The Global Catalogue of Microorganisms (GCM) 10K type strain sequencing project: providing services to taxonomists for standard genome sequencing and annotation.</title>
        <authorList>
            <consortium name="The Broad Institute Genomics Platform"/>
            <consortium name="The Broad Institute Genome Sequencing Center for Infectious Disease"/>
            <person name="Wu L."/>
            <person name="Ma J."/>
        </authorList>
    </citation>
    <scope>NUCLEOTIDE SEQUENCE [LARGE SCALE GENOMIC DNA]</scope>
    <source>
        <strain evidence="10">JCM 32304</strain>
    </source>
</reference>
<dbReference type="PANTHER" id="PTHR45753:SF3">
    <property type="entry name" value="ORNITHINE TRANSCARBAMYLASE, MITOCHONDRIAL"/>
    <property type="match status" value="1"/>
</dbReference>
<dbReference type="InterPro" id="IPR006130">
    <property type="entry name" value="Asp/Orn_carbamoylTrfase"/>
</dbReference>
<dbReference type="NCBIfam" id="TIGR00658">
    <property type="entry name" value="orni_carb_tr"/>
    <property type="match status" value="1"/>
</dbReference>
<dbReference type="PANTHER" id="PTHR45753">
    <property type="entry name" value="ORNITHINE CARBAMOYLTRANSFERASE, MITOCHONDRIAL"/>
    <property type="match status" value="1"/>
</dbReference>
<dbReference type="PRINTS" id="PR00100">
    <property type="entry name" value="AOTCASE"/>
</dbReference>
<comment type="catalytic activity">
    <reaction evidence="5 6">
        <text>carbamoyl phosphate + L-ornithine = L-citrulline + phosphate + H(+)</text>
        <dbReference type="Rhea" id="RHEA:19513"/>
        <dbReference type="ChEBI" id="CHEBI:15378"/>
        <dbReference type="ChEBI" id="CHEBI:43474"/>
        <dbReference type="ChEBI" id="CHEBI:46911"/>
        <dbReference type="ChEBI" id="CHEBI:57743"/>
        <dbReference type="ChEBI" id="CHEBI:58228"/>
        <dbReference type="EC" id="2.1.3.3"/>
    </reaction>
</comment>